<dbReference type="EMBL" id="FNGM01000002">
    <property type="protein sequence ID" value="SDL34699.1"/>
    <property type="molecule type" value="Genomic_DNA"/>
</dbReference>
<evidence type="ECO:0000313" key="3">
    <source>
        <dbReference type="Proteomes" id="UP000070252"/>
    </source>
</evidence>
<keyword evidence="3" id="KW-1185">Reference proteome</keyword>
<dbReference type="RefSeq" id="WP_062523636.1">
    <property type="nucleotide sequence ID" value="NZ_CP048429.1"/>
</dbReference>
<dbReference type="Proteomes" id="UP000182783">
    <property type="component" value="Unassembled WGS sequence"/>
</dbReference>
<protein>
    <submittedName>
        <fullName evidence="2">Uncharacterized protein</fullName>
    </submittedName>
</protein>
<sequence length="72" mass="8876">MVEKRGLPEDITMLMRQLVMNGHMRMAGTVLYTYFIRCWKLDDEHAAYYMRRYFEKYFAPQLQRHLQKLNKV</sequence>
<reference evidence="1 3" key="1">
    <citation type="submission" date="2015-08" db="EMBL/GenBank/DDBJ databases">
        <title>Genome of Paenibacillus jilunlii.</title>
        <authorList>
            <person name="Sant'Anna F.H."/>
            <person name="Ambrosini A."/>
            <person name="Souza R."/>
            <person name="Bach E."/>
            <person name="Fernandes G."/>
            <person name="Balsanelli E."/>
            <person name="Baura V.A."/>
            <person name="Pedrosa F.O."/>
            <person name="Souza E.M."/>
            <person name="Passaglia L."/>
        </authorList>
    </citation>
    <scope>NUCLEOTIDE SEQUENCE [LARGE SCALE GENOMIC DNA]</scope>
    <source>
        <strain evidence="1 3">DSM 23019</strain>
    </source>
</reference>
<reference evidence="2 4" key="2">
    <citation type="submission" date="2016-10" db="EMBL/GenBank/DDBJ databases">
        <authorList>
            <person name="de Groot N.N."/>
        </authorList>
    </citation>
    <scope>NUCLEOTIDE SEQUENCE [LARGE SCALE GENOMIC DNA]</scope>
    <source>
        <strain evidence="2 4">CGMCC 1.10239</strain>
    </source>
</reference>
<evidence type="ECO:0000313" key="2">
    <source>
        <dbReference type="EMBL" id="SDL34699.1"/>
    </source>
</evidence>
<dbReference type="EMBL" id="LIPY01000113">
    <property type="protein sequence ID" value="KWX74830.1"/>
    <property type="molecule type" value="Genomic_DNA"/>
</dbReference>
<evidence type="ECO:0000313" key="4">
    <source>
        <dbReference type="Proteomes" id="UP000182783"/>
    </source>
</evidence>
<dbReference type="Proteomes" id="UP000070252">
    <property type="component" value="Unassembled WGS sequence"/>
</dbReference>
<organism evidence="2 4">
    <name type="scientific">Paenibacillus jilunlii</name>
    <dbReference type="NCBI Taxonomy" id="682956"/>
    <lineage>
        <taxon>Bacteria</taxon>
        <taxon>Bacillati</taxon>
        <taxon>Bacillota</taxon>
        <taxon>Bacilli</taxon>
        <taxon>Bacillales</taxon>
        <taxon>Paenibacillaceae</taxon>
        <taxon>Paenibacillus</taxon>
    </lineage>
</organism>
<proteinExistence type="predicted"/>
<evidence type="ECO:0000313" key="1">
    <source>
        <dbReference type="EMBL" id="KWX74830.1"/>
    </source>
</evidence>
<dbReference type="AlphaFoldDB" id="A0A1G9JAV5"/>
<gene>
    <name evidence="1" type="ORF">AML91_14410</name>
    <name evidence="2" type="ORF">SAMN05216191_102407</name>
</gene>
<dbReference type="OrthoDB" id="2626608at2"/>
<accession>A0A1G9JAV5</accession>
<name>A0A1G9JAV5_9BACL</name>